<dbReference type="PROSITE" id="PS00018">
    <property type="entry name" value="EF_HAND_1"/>
    <property type="match status" value="1"/>
</dbReference>
<dbReference type="AlphaFoldDB" id="A0A9D4FT53"/>
<feature type="domain" description="EF-hand" evidence="2">
    <location>
        <begin position="14"/>
        <end position="49"/>
    </location>
</feature>
<dbReference type="Pfam" id="PF13202">
    <property type="entry name" value="EF-hand_5"/>
    <property type="match status" value="2"/>
</dbReference>
<proteinExistence type="predicted"/>
<comment type="caution">
    <text evidence="3">The sequence shown here is derived from an EMBL/GenBank/DDBJ whole genome shotgun (WGS) entry which is preliminary data.</text>
</comment>
<organism evidence="3 4">
    <name type="scientific">Dreissena polymorpha</name>
    <name type="common">Zebra mussel</name>
    <name type="synonym">Mytilus polymorpha</name>
    <dbReference type="NCBI Taxonomy" id="45954"/>
    <lineage>
        <taxon>Eukaryota</taxon>
        <taxon>Metazoa</taxon>
        <taxon>Spiralia</taxon>
        <taxon>Lophotrochozoa</taxon>
        <taxon>Mollusca</taxon>
        <taxon>Bivalvia</taxon>
        <taxon>Autobranchia</taxon>
        <taxon>Heteroconchia</taxon>
        <taxon>Euheterodonta</taxon>
        <taxon>Imparidentia</taxon>
        <taxon>Neoheterodontei</taxon>
        <taxon>Myida</taxon>
        <taxon>Dreissenoidea</taxon>
        <taxon>Dreissenidae</taxon>
        <taxon>Dreissena</taxon>
    </lineage>
</organism>
<protein>
    <recommendedName>
        <fullName evidence="2">EF-hand domain-containing protein</fullName>
    </recommendedName>
</protein>
<dbReference type="Gene3D" id="1.10.238.10">
    <property type="entry name" value="EF-hand"/>
    <property type="match status" value="1"/>
</dbReference>
<evidence type="ECO:0000313" key="3">
    <source>
        <dbReference type="EMBL" id="KAH3801467.1"/>
    </source>
</evidence>
<sequence length="179" mass="19980">MLFLKADANLDGKITQAEFSAVVQAFDKNGDGAVTRDEFVDGWVALTKQTRAEANAYFHVGDLNHDKVIDQKDHDMMYTVFDQNEFLLPSDTCNVPNGITETRCRCKEGFIALNESCLGKSKKNVYLKGSFHALLVLFATNIRGHVLNILSVSTVNVRVRTVTKPTVMGAKHAKRKRMD</sequence>
<dbReference type="Proteomes" id="UP000828390">
    <property type="component" value="Unassembled WGS sequence"/>
</dbReference>
<reference evidence="3" key="1">
    <citation type="journal article" date="2019" name="bioRxiv">
        <title>The Genome of the Zebra Mussel, Dreissena polymorpha: A Resource for Invasive Species Research.</title>
        <authorList>
            <person name="McCartney M.A."/>
            <person name="Auch B."/>
            <person name="Kono T."/>
            <person name="Mallez S."/>
            <person name="Zhang Y."/>
            <person name="Obille A."/>
            <person name="Becker A."/>
            <person name="Abrahante J.E."/>
            <person name="Garbe J."/>
            <person name="Badalamenti J.P."/>
            <person name="Herman A."/>
            <person name="Mangelson H."/>
            <person name="Liachko I."/>
            <person name="Sullivan S."/>
            <person name="Sone E.D."/>
            <person name="Koren S."/>
            <person name="Silverstein K.A.T."/>
            <person name="Beckman K.B."/>
            <person name="Gohl D.M."/>
        </authorList>
    </citation>
    <scope>NUCLEOTIDE SEQUENCE</scope>
    <source>
        <strain evidence="3">Duluth1</strain>
        <tissue evidence="3">Whole animal</tissue>
    </source>
</reference>
<keyword evidence="1" id="KW-0106">Calcium</keyword>
<dbReference type="InterPro" id="IPR018247">
    <property type="entry name" value="EF_Hand_1_Ca_BS"/>
</dbReference>
<dbReference type="GO" id="GO:0005509">
    <property type="term" value="F:calcium ion binding"/>
    <property type="evidence" value="ECO:0007669"/>
    <property type="project" value="InterPro"/>
</dbReference>
<gene>
    <name evidence="3" type="ORF">DPMN_155118</name>
</gene>
<dbReference type="InterPro" id="IPR002048">
    <property type="entry name" value="EF_hand_dom"/>
</dbReference>
<dbReference type="InterPro" id="IPR011992">
    <property type="entry name" value="EF-hand-dom_pair"/>
</dbReference>
<evidence type="ECO:0000313" key="4">
    <source>
        <dbReference type="Proteomes" id="UP000828390"/>
    </source>
</evidence>
<dbReference type="SUPFAM" id="SSF47473">
    <property type="entry name" value="EF-hand"/>
    <property type="match status" value="1"/>
</dbReference>
<name>A0A9D4FT53_DREPO</name>
<evidence type="ECO:0000259" key="2">
    <source>
        <dbReference type="PROSITE" id="PS50222"/>
    </source>
</evidence>
<dbReference type="PROSITE" id="PS50222">
    <property type="entry name" value="EF_HAND_2"/>
    <property type="match status" value="1"/>
</dbReference>
<dbReference type="EMBL" id="JAIWYP010000007">
    <property type="protein sequence ID" value="KAH3801467.1"/>
    <property type="molecule type" value="Genomic_DNA"/>
</dbReference>
<accession>A0A9D4FT53</accession>
<keyword evidence="4" id="KW-1185">Reference proteome</keyword>
<evidence type="ECO:0000256" key="1">
    <source>
        <dbReference type="ARBA" id="ARBA00022837"/>
    </source>
</evidence>
<reference evidence="3" key="2">
    <citation type="submission" date="2020-11" db="EMBL/GenBank/DDBJ databases">
        <authorList>
            <person name="McCartney M.A."/>
            <person name="Auch B."/>
            <person name="Kono T."/>
            <person name="Mallez S."/>
            <person name="Becker A."/>
            <person name="Gohl D.M."/>
            <person name="Silverstein K.A.T."/>
            <person name="Koren S."/>
            <person name="Bechman K.B."/>
            <person name="Herman A."/>
            <person name="Abrahante J.E."/>
            <person name="Garbe J."/>
        </authorList>
    </citation>
    <scope>NUCLEOTIDE SEQUENCE</scope>
    <source>
        <strain evidence="3">Duluth1</strain>
        <tissue evidence="3">Whole animal</tissue>
    </source>
</reference>